<accession>A0A8H3CCF3</accession>
<dbReference type="Pfam" id="PF23317">
    <property type="entry name" value="YVC1_C"/>
    <property type="match status" value="1"/>
</dbReference>
<feature type="region of interest" description="Disordered" evidence="1">
    <location>
        <begin position="831"/>
        <end position="861"/>
    </location>
</feature>
<keyword evidence="2" id="KW-0812">Transmembrane</keyword>
<feature type="transmembrane region" description="Helical" evidence="2">
    <location>
        <begin position="438"/>
        <end position="459"/>
    </location>
</feature>
<feature type="transmembrane region" description="Helical" evidence="2">
    <location>
        <begin position="341"/>
        <end position="362"/>
    </location>
</feature>
<feature type="transmembrane region" description="Helical" evidence="2">
    <location>
        <begin position="308"/>
        <end position="329"/>
    </location>
</feature>
<dbReference type="InterPro" id="IPR052971">
    <property type="entry name" value="TRP_calcium_channel"/>
</dbReference>
<feature type="domain" description="Calcium channel YVC1-like C-terminal transmembrane" evidence="4">
    <location>
        <begin position="254"/>
        <end position="536"/>
    </location>
</feature>
<protein>
    <recommendedName>
        <fullName evidence="7">Calcium channel YVC1</fullName>
    </recommendedName>
</protein>
<feature type="region of interest" description="Disordered" evidence="1">
    <location>
        <begin position="650"/>
        <end position="702"/>
    </location>
</feature>
<dbReference type="Pfam" id="PF23190">
    <property type="entry name" value="LHD_TRPY1"/>
    <property type="match status" value="1"/>
</dbReference>
<evidence type="ECO:0008006" key="7">
    <source>
        <dbReference type="Google" id="ProtNLM"/>
    </source>
</evidence>
<evidence type="ECO:0000259" key="4">
    <source>
        <dbReference type="Pfam" id="PF23317"/>
    </source>
</evidence>
<feature type="domain" description="YVC1 N-terminal linker helical" evidence="3">
    <location>
        <begin position="24"/>
        <end position="203"/>
    </location>
</feature>
<feature type="transmembrane region" description="Helical" evidence="2">
    <location>
        <begin position="558"/>
        <end position="578"/>
    </location>
</feature>
<dbReference type="EMBL" id="CAJMWR010004021">
    <property type="protein sequence ID" value="CAE6479376.1"/>
    <property type="molecule type" value="Genomic_DNA"/>
</dbReference>
<evidence type="ECO:0000259" key="3">
    <source>
        <dbReference type="Pfam" id="PF23190"/>
    </source>
</evidence>
<proteinExistence type="predicted"/>
<dbReference type="InterPro" id="IPR056337">
    <property type="entry name" value="LHD_YVC1"/>
</dbReference>
<evidence type="ECO:0000313" key="6">
    <source>
        <dbReference type="Proteomes" id="UP000663840"/>
    </source>
</evidence>
<dbReference type="PANTHER" id="PTHR35859:SF1">
    <property type="entry name" value="NONSELECTIVE CATION CHANNEL PROTEIN"/>
    <property type="match status" value="1"/>
</dbReference>
<dbReference type="AlphaFoldDB" id="A0A8H3CCF3"/>
<reference evidence="5" key="1">
    <citation type="submission" date="2021-01" db="EMBL/GenBank/DDBJ databases">
        <authorList>
            <person name="Kaushik A."/>
        </authorList>
    </citation>
    <scope>NUCLEOTIDE SEQUENCE</scope>
    <source>
        <strain evidence="5">AG1-1A</strain>
    </source>
</reference>
<evidence type="ECO:0000256" key="2">
    <source>
        <dbReference type="SAM" id="Phobius"/>
    </source>
</evidence>
<keyword evidence="2" id="KW-0472">Membrane</keyword>
<feature type="transmembrane region" description="Helical" evidence="2">
    <location>
        <begin position="280"/>
        <end position="296"/>
    </location>
</feature>
<keyword evidence="2" id="KW-1133">Transmembrane helix</keyword>
<feature type="compositionally biased region" description="Basic and acidic residues" evidence="1">
    <location>
        <begin position="663"/>
        <end position="673"/>
    </location>
</feature>
<sequence length="893" mass="99857">MDSRDVEDEAAPLLTSELMSNTPVWPIIHEIKADVMQFIDTPFSWETLTSTESTYTIVVPLHEKYKSKNNLSVTFCFLLNRVHFLRDQNISTAPLSQTRAALCEILAIRSLREHADSTLQLATACTTPWPIFAGAPEQVRDFAEKNADEFDIRERVGNAIEMAIVGSAKRFIKSSACQKVIDAIYWGHIVYQASSDHSILADTYKLKPIHFYDPHRAPLLNHYRLKVPVIRGVLEYIKWATHNSLRIKFLFSDSFVLLFVLFVVALELNEKSTINMPEGLFMIYGLGFVIEKLAAMQEHGIRVYSSNLWNGFDMAFVTVYFSYAGLRLYGIRWDEAWARELGIDILAVVAVIVFPRLAFVTLSNNLMVLSLRSMFTEFAVLMLVAAFCFGGFLYALWTLGRDTYGSGQIAWWMLDLWFGLDASGFDRASEFHPQFGPVLMISYACLSNTLLLTVLVSILSHTFSNISNDAAMEAMFRRAVSTIEGVKADAIFSYQPPMNLIALMVMLPASFILSPRWFHKVCFALATHLHTYSFYSVVGERYHDQVRLIRLILGKLGGSSFAILRITGFPILLAISFYERQKAAAEAESMFEKVTNVAERFVTLPRRLKRMTLFEGAVGSSGNVQAIFELDDEFNPSPIIGDSLTWPCQLESSESEPPPLPSEKFKRPERPKLDTIMSASSAGEGQSISERTPRPTGSNQLGGPYHEIALENHNGAFQANSSRDQIPSSISTQLNNGFLAPIQRRNRRKSTFEPRLVPNRTEAASLSVPPANFTSPLAQLFSPIISEPPDGGFNAPNTTIGQRRTLRKSGGDQQTAPGVAMFRRRALTGMVGGAGTSSSALSTTPGEEKEPSEAAGNLEDDDNWISLRARMTQMEDKLQRIEIMLQKLTNRLE</sequence>
<gene>
    <name evidence="5" type="ORF">RDB_LOCUS130161</name>
</gene>
<feature type="compositionally biased region" description="Low complexity" evidence="1">
    <location>
        <begin position="836"/>
        <end position="845"/>
    </location>
</feature>
<dbReference type="PANTHER" id="PTHR35859">
    <property type="entry name" value="NONSELECTIVE CATION CHANNEL PROTEIN"/>
    <property type="match status" value="1"/>
</dbReference>
<feature type="transmembrane region" description="Helical" evidence="2">
    <location>
        <begin position="374"/>
        <end position="397"/>
    </location>
</feature>
<evidence type="ECO:0000313" key="5">
    <source>
        <dbReference type="EMBL" id="CAE6479376.1"/>
    </source>
</evidence>
<name>A0A8H3CCF3_9AGAM</name>
<feature type="transmembrane region" description="Helical" evidence="2">
    <location>
        <begin position="249"/>
        <end position="268"/>
    </location>
</feature>
<organism evidence="5 6">
    <name type="scientific">Rhizoctonia solani</name>
    <dbReference type="NCBI Taxonomy" id="456999"/>
    <lineage>
        <taxon>Eukaryota</taxon>
        <taxon>Fungi</taxon>
        <taxon>Dikarya</taxon>
        <taxon>Basidiomycota</taxon>
        <taxon>Agaricomycotina</taxon>
        <taxon>Agaricomycetes</taxon>
        <taxon>Cantharellales</taxon>
        <taxon>Ceratobasidiaceae</taxon>
        <taxon>Rhizoctonia</taxon>
    </lineage>
</organism>
<evidence type="ECO:0000256" key="1">
    <source>
        <dbReference type="SAM" id="MobiDB-lite"/>
    </source>
</evidence>
<comment type="caution">
    <text evidence="5">The sequence shown here is derived from an EMBL/GenBank/DDBJ whole genome shotgun (WGS) entry which is preliminary data.</text>
</comment>
<dbReference type="InterPro" id="IPR056336">
    <property type="entry name" value="YVC1_C"/>
</dbReference>
<feature type="compositionally biased region" description="Polar residues" evidence="1">
    <location>
        <begin position="677"/>
        <end position="701"/>
    </location>
</feature>
<dbReference type="Proteomes" id="UP000663840">
    <property type="component" value="Unassembled WGS sequence"/>
</dbReference>